<keyword evidence="4" id="KW-0067">ATP-binding</keyword>
<dbReference type="InterPro" id="IPR002182">
    <property type="entry name" value="NB-ARC"/>
</dbReference>
<comment type="caution">
    <text evidence="7">The sequence shown here is derived from an EMBL/GenBank/DDBJ whole genome shotgun (WGS) entry which is preliminary data.</text>
</comment>
<keyword evidence="3" id="KW-0611">Plant defense</keyword>
<evidence type="ECO:0000259" key="6">
    <source>
        <dbReference type="Pfam" id="PF18052"/>
    </source>
</evidence>
<dbReference type="Gene3D" id="1.20.5.4130">
    <property type="match status" value="1"/>
</dbReference>
<dbReference type="GO" id="GO:0005524">
    <property type="term" value="F:ATP binding"/>
    <property type="evidence" value="ECO:0007669"/>
    <property type="project" value="UniProtKB-KW"/>
</dbReference>
<evidence type="ECO:0000256" key="3">
    <source>
        <dbReference type="ARBA" id="ARBA00022821"/>
    </source>
</evidence>
<dbReference type="InterPro" id="IPR027417">
    <property type="entry name" value="P-loop_NTPase"/>
</dbReference>
<dbReference type="AlphaFoldDB" id="A0A7J8S151"/>
<dbReference type="PANTHER" id="PTHR36766">
    <property type="entry name" value="PLANT BROAD-SPECTRUM MILDEW RESISTANCE PROTEIN RPW8"/>
    <property type="match status" value="1"/>
</dbReference>
<dbReference type="Pfam" id="PF18052">
    <property type="entry name" value="Rx_N"/>
    <property type="match status" value="1"/>
</dbReference>
<protein>
    <recommendedName>
        <fullName evidence="9">Rx N-terminal domain-containing protein</fullName>
    </recommendedName>
</protein>
<organism evidence="7 8">
    <name type="scientific">Gossypium davidsonii</name>
    <name type="common">Davidson's cotton</name>
    <name type="synonym">Gossypium klotzschianum subsp. davidsonii</name>
    <dbReference type="NCBI Taxonomy" id="34287"/>
    <lineage>
        <taxon>Eukaryota</taxon>
        <taxon>Viridiplantae</taxon>
        <taxon>Streptophyta</taxon>
        <taxon>Embryophyta</taxon>
        <taxon>Tracheophyta</taxon>
        <taxon>Spermatophyta</taxon>
        <taxon>Magnoliopsida</taxon>
        <taxon>eudicotyledons</taxon>
        <taxon>Gunneridae</taxon>
        <taxon>Pentapetalae</taxon>
        <taxon>rosids</taxon>
        <taxon>malvids</taxon>
        <taxon>Malvales</taxon>
        <taxon>Malvaceae</taxon>
        <taxon>Malvoideae</taxon>
        <taxon>Gossypium</taxon>
    </lineage>
</organism>
<evidence type="ECO:0000256" key="1">
    <source>
        <dbReference type="ARBA" id="ARBA00022737"/>
    </source>
</evidence>
<evidence type="ECO:0008006" key="9">
    <source>
        <dbReference type="Google" id="ProtNLM"/>
    </source>
</evidence>
<dbReference type="Proteomes" id="UP000593561">
    <property type="component" value="Unassembled WGS sequence"/>
</dbReference>
<dbReference type="GO" id="GO:0006952">
    <property type="term" value="P:defense response"/>
    <property type="evidence" value="ECO:0007669"/>
    <property type="project" value="UniProtKB-KW"/>
</dbReference>
<sequence>MAEAIAFHIATELIIKLSSLSLSQPGLWWNLTDDLHDLKRTVSTINAVLLDAKEKSETNNLVKVWLEELKEVLYDAEDLIDDFSTEALRKDLMGENKLTKEVRLFFSSSNQFAYGLKISRKIKAIKARLASIESEANAVGLMVSDRPMETSFMTKRREQTSPFMREGEIIGRDDDKAALLKLMLENESEENVFVIPIVGFGGLGKTALAMSVYNNKIVCDHFELMMW</sequence>
<evidence type="ECO:0000256" key="2">
    <source>
        <dbReference type="ARBA" id="ARBA00022741"/>
    </source>
</evidence>
<dbReference type="EMBL" id="JABFAC010000007">
    <property type="protein sequence ID" value="MBA0619530.1"/>
    <property type="molecule type" value="Genomic_DNA"/>
</dbReference>
<evidence type="ECO:0000313" key="8">
    <source>
        <dbReference type="Proteomes" id="UP000593561"/>
    </source>
</evidence>
<accession>A0A7J8S151</accession>
<dbReference type="InterPro" id="IPR038005">
    <property type="entry name" value="RX-like_CC"/>
</dbReference>
<dbReference type="CDD" id="cd14798">
    <property type="entry name" value="RX-CC_like"/>
    <property type="match status" value="1"/>
</dbReference>
<reference evidence="7 8" key="1">
    <citation type="journal article" date="2019" name="Genome Biol. Evol.">
        <title>Insights into the evolution of the New World diploid cottons (Gossypium, subgenus Houzingenia) based on genome sequencing.</title>
        <authorList>
            <person name="Grover C.E."/>
            <person name="Arick M.A. 2nd"/>
            <person name="Thrash A."/>
            <person name="Conover J.L."/>
            <person name="Sanders W.S."/>
            <person name="Peterson D.G."/>
            <person name="Frelichowski J.E."/>
            <person name="Scheffler J.A."/>
            <person name="Scheffler B.E."/>
            <person name="Wendel J.F."/>
        </authorList>
    </citation>
    <scope>NUCLEOTIDE SEQUENCE [LARGE SCALE GENOMIC DNA]</scope>
    <source>
        <strain evidence="7">27</strain>
        <tissue evidence="7">Leaf</tissue>
    </source>
</reference>
<keyword evidence="8" id="KW-1185">Reference proteome</keyword>
<feature type="domain" description="NB-ARC" evidence="5">
    <location>
        <begin position="176"/>
        <end position="227"/>
    </location>
</feature>
<dbReference type="InterPro" id="IPR041118">
    <property type="entry name" value="Rx_N"/>
</dbReference>
<evidence type="ECO:0000313" key="7">
    <source>
        <dbReference type="EMBL" id="MBA0619530.1"/>
    </source>
</evidence>
<evidence type="ECO:0000256" key="4">
    <source>
        <dbReference type="ARBA" id="ARBA00022840"/>
    </source>
</evidence>
<dbReference type="PANTHER" id="PTHR36766:SF40">
    <property type="entry name" value="DISEASE RESISTANCE PROTEIN RGA3"/>
    <property type="match status" value="1"/>
</dbReference>
<proteinExistence type="predicted"/>
<feature type="domain" description="Disease resistance N-terminal" evidence="6">
    <location>
        <begin position="12"/>
        <end position="96"/>
    </location>
</feature>
<keyword evidence="1" id="KW-0677">Repeat</keyword>
<dbReference type="SUPFAM" id="SSF52540">
    <property type="entry name" value="P-loop containing nucleoside triphosphate hydrolases"/>
    <property type="match status" value="1"/>
</dbReference>
<evidence type="ECO:0000259" key="5">
    <source>
        <dbReference type="Pfam" id="PF00931"/>
    </source>
</evidence>
<name>A0A7J8S151_GOSDV</name>
<keyword evidence="2" id="KW-0547">Nucleotide-binding</keyword>
<dbReference type="GO" id="GO:0043531">
    <property type="term" value="F:ADP binding"/>
    <property type="evidence" value="ECO:0007669"/>
    <property type="project" value="InterPro"/>
</dbReference>
<dbReference type="Pfam" id="PF00931">
    <property type="entry name" value="NB-ARC"/>
    <property type="match status" value="1"/>
</dbReference>
<feature type="non-terminal residue" evidence="7">
    <location>
        <position position="227"/>
    </location>
</feature>
<gene>
    <name evidence="7" type="ORF">Godav_028689</name>
</gene>
<dbReference type="Gene3D" id="3.40.50.300">
    <property type="entry name" value="P-loop containing nucleotide triphosphate hydrolases"/>
    <property type="match status" value="1"/>
</dbReference>